<keyword evidence="4" id="KW-0479">Metal-binding</keyword>
<dbReference type="Gene3D" id="3.20.20.70">
    <property type="entry name" value="Aldolase class I"/>
    <property type="match status" value="1"/>
</dbReference>
<feature type="domain" description="Radical SAM core" evidence="7">
    <location>
        <begin position="41"/>
        <end position="260"/>
    </location>
</feature>
<dbReference type="NCBIfam" id="TIGR04085">
    <property type="entry name" value="rSAM_more_4Fe4S"/>
    <property type="match status" value="1"/>
</dbReference>
<dbReference type="SMART" id="SM00729">
    <property type="entry name" value="Elp3"/>
    <property type="match status" value="1"/>
</dbReference>
<dbReference type="Pfam" id="PF13186">
    <property type="entry name" value="SPASM"/>
    <property type="match status" value="1"/>
</dbReference>
<dbReference type="PANTHER" id="PTHR11228:SF7">
    <property type="entry name" value="PQQA PEPTIDE CYCLASE"/>
    <property type="match status" value="1"/>
</dbReference>
<dbReference type="InterPro" id="IPR017200">
    <property type="entry name" value="PqqE-like"/>
</dbReference>
<dbReference type="SFLD" id="SFLDS00029">
    <property type="entry name" value="Radical_SAM"/>
    <property type="match status" value="1"/>
</dbReference>
<keyword evidence="5" id="KW-0408">Iron</keyword>
<dbReference type="SFLD" id="SFLDG01067">
    <property type="entry name" value="SPASM/twitch_domain_containing"/>
    <property type="match status" value="1"/>
</dbReference>
<accession>A0A0W8FPR4</accession>
<evidence type="ECO:0000256" key="3">
    <source>
        <dbReference type="ARBA" id="ARBA00022691"/>
    </source>
</evidence>
<dbReference type="InterPro" id="IPR006638">
    <property type="entry name" value="Elp3/MiaA/NifB-like_rSAM"/>
</dbReference>
<keyword evidence="3" id="KW-0949">S-adenosyl-L-methionine</keyword>
<dbReference type="CDD" id="cd21123">
    <property type="entry name" value="SPASM_MftC-like"/>
    <property type="match status" value="1"/>
</dbReference>
<dbReference type="CDD" id="cd01335">
    <property type="entry name" value="Radical_SAM"/>
    <property type="match status" value="1"/>
</dbReference>
<dbReference type="InterPro" id="IPR013785">
    <property type="entry name" value="Aldolase_TIM"/>
</dbReference>
<dbReference type="InterPro" id="IPR007197">
    <property type="entry name" value="rSAM"/>
</dbReference>
<dbReference type="PANTHER" id="PTHR11228">
    <property type="entry name" value="RADICAL SAM DOMAIN PROTEIN"/>
    <property type="match status" value="1"/>
</dbReference>
<dbReference type="AlphaFoldDB" id="A0A0W8FPR4"/>
<comment type="caution">
    <text evidence="8">The sequence shown here is derived from an EMBL/GenBank/DDBJ whole genome shotgun (WGS) entry which is preliminary data.</text>
</comment>
<reference evidence="8" key="1">
    <citation type="journal article" date="2015" name="Proc. Natl. Acad. Sci. U.S.A.">
        <title>Networks of energetic and metabolic interactions define dynamics in microbial communities.</title>
        <authorList>
            <person name="Embree M."/>
            <person name="Liu J.K."/>
            <person name="Al-Bassam M.M."/>
            <person name="Zengler K."/>
        </authorList>
    </citation>
    <scope>NUCLEOTIDE SEQUENCE</scope>
</reference>
<dbReference type="EMBL" id="LNQE01000975">
    <property type="protein sequence ID" value="KUG22291.1"/>
    <property type="molecule type" value="Genomic_DNA"/>
</dbReference>
<sequence>MPKNNTRQPLVLTFPEWADMEDKRDNFVEITREKFYRAVAECKPLFAWFSLTDACNLDCKQCFINAKYYPPDSPELPHHELRTEDVFSIIDNIAEAGTEIVMFAGGEPTLRKDLVSIVNYASSRMTVAMNSNGYLLDKRLCWDLAGAGLSQVKISVDGMEKSHDWNRGEGSFQKAMDALRNLVKTGIPTVMLIMTLTSLNYDELEKMVDLSMETGVDFTMVEFLPLGRASEGKEWALSKEQVEKAQRYLMEAQKRYGWQRVAFENRYIVAEDEYCKKICSDPNEPCGFYDFCVGCITSIYSYSITSSGKVAAGDVMTLEVGDLKKERLKDIWKNSEIFKAIRNRENLKGKCGKCQYRYICGGCRRRAYAYTGDIMAADPGCWRGPNGKFET</sequence>
<dbReference type="SUPFAM" id="SSF102114">
    <property type="entry name" value="Radical SAM enzymes"/>
    <property type="match status" value="1"/>
</dbReference>
<evidence type="ECO:0000256" key="6">
    <source>
        <dbReference type="ARBA" id="ARBA00023014"/>
    </source>
</evidence>
<dbReference type="GO" id="GO:0046872">
    <property type="term" value="F:metal ion binding"/>
    <property type="evidence" value="ECO:0007669"/>
    <property type="project" value="UniProtKB-KW"/>
</dbReference>
<dbReference type="SFLD" id="SFLDG01386">
    <property type="entry name" value="main_SPASM_domain-containing"/>
    <property type="match status" value="1"/>
</dbReference>
<keyword evidence="2" id="KW-0004">4Fe-4S</keyword>
<gene>
    <name evidence="8" type="ORF">ASZ90_007924</name>
</gene>
<dbReference type="InterPro" id="IPR023885">
    <property type="entry name" value="4Fe4S-binding_SPASM_dom"/>
</dbReference>
<protein>
    <submittedName>
        <fullName evidence="8">Radical sam domain heme biosynthesis protein</fullName>
    </submittedName>
</protein>
<dbReference type="PROSITE" id="PS51918">
    <property type="entry name" value="RADICAL_SAM"/>
    <property type="match status" value="1"/>
</dbReference>
<evidence type="ECO:0000256" key="2">
    <source>
        <dbReference type="ARBA" id="ARBA00022485"/>
    </source>
</evidence>
<evidence type="ECO:0000259" key="7">
    <source>
        <dbReference type="PROSITE" id="PS51918"/>
    </source>
</evidence>
<evidence type="ECO:0000256" key="5">
    <source>
        <dbReference type="ARBA" id="ARBA00023004"/>
    </source>
</evidence>
<name>A0A0W8FPR4_9ZZZZ</name>
<dbReference type="Pfam" id="PF04055">
    <property type="entry name" value="Radical_SAM"/>
    <property type="match status" value="1"/>
</dbReference>
<organism evidence="8">
    <name type="scientific">hydrocarbon metagenome</name>
    <dbReference type="NCBI Taxonomy" id="938273"/>
    <lineage>
        <taxon>unclassified sequences</taxon>
        <taxon>metagenomes</taxon>
        <taxon>ecological metagenomes</taxon>
    </lineage>
</organism>
<dbReference type="GO" id="GO:0003824">
    <property type="term" value="F:catalytic activity"/>
    <property type="evidence" value="ECO:0007669"/>
    <property type="project" value="InterPro"/>
</dbReference>
<dbReference type="PIRSF" id="PIRSF037420">
    <property type="entry name" value="PQQ_syn_pqqE"/>
    <property type="match status" value="1"/>
</dbReference>
<dbReference type="InterPro" id="IPR058240">
    <property type="entry name" value="rSAM_sf"/>
</dbReference>
<evidence type="ECO:0000313" key="8">
    <source>
        <dbReference type="EMBL" id="KUG22291.1"/>
    </source>
</evidence>
<keyword evidence="6" id="KW-0411">Iron-sulfur</keyword>
<proteinExistence type="predicted"/>
<evidence type="ECO:0000256" key="4">
    <source>
        <dbReference type="ARBA" id="ARBA00022723"/>
    </source>
</evidence>
<comment type="cofactor">
    <cofactor evidence="1">
        <name>[4Fe-4S] cluster</name>
        <dbReference type="ChEBI" id="CHEBI:49883"/>
    </cofactor>
</comment>
<evidence type="ECO:0000256" key="1">
    <source>
        <dbReference type="ARBA" id="ARBA00001966"/>
    </source>
</evidence>
<dbReference type="InterPro" id="IPR050377">
    <property type="entry name" value="Radical_SAM_PqqE_MftC-like"/>
</dbReference>
<dbReference type="GO" id="GO:0051539">
    <property type="term" value="F:4 iron, 4 sulfur cluster binding"/>
    <property type="evidence" value="ECO:0007669"/>
    <property type="project" value="UniProtKB-KW"/>
</dbReference>